<evidence type="ECO:0000313" key="1">
    <source>
        <dbReference type="EMBL" id="QBK92926.1"/>
    </source>
</evidence>
<organism evidence="1">
    <name type="scientific">Pithovirus LCPAC403</name>
    <dbReference type="NCBI Taxonomy" id="2506596"/>
    <lineage>
        <taxon>Viruses</taxon>
        <taxon>Pithoviruses</taxon>
    </lineage>
</organism>
<proteinExistence type="predicted"/>
<dbReference type="EMBL" id="MK500588">
    <property type="protein sequence ID" value="QBK92926.1"/>
    <property type="molecule type" value="Genomic_DNA"/>
</dbReference>
<sequence>MSKIFWDNIVQNVQHYLIDGLDQDNPESNDDEKLDQVFEFQAKFNMRALNDKKEWLSIELILKSFFCSNMSLPDYANEYHYDSFLPLFEKIAELSSKGKISIKWILELNHIKEVRAEDVHSDYGSNFIWKTHNQEYIQSLKPFVAMYQNVHHLFTCDLEDDQKDIEDELHSFPYFKGTYAHAAHLYQQELNEDFTQ</sequence>
<name>A0A481ZBA5_9VIRU</name>
<reference evidence="1" key="1">
    <citation type="journal article" date="2019" name="MBio">
        <title>Virus Genomes from Deep Sea Sediments Expand the Ocean Megavirome and Support Independent Origins of Viral Gigantism.</title>
        <authorList>
            <person name="Backstrom D."/>
            <person name="Yutin N."/>
            <person name="Jorgensen S.L."/>
            <person name="Dharamshi J."/>
            <person name="Homa F."/>
            <person name="Zaremba-Niedwiedzka K."/>
            <person name="Spang A."/>
            <person name="Wolf Y.I."/>
            <person name="Koonin E.V."/>
            <person name="Ettema T.J."/>
        </authorList>
    </citation>
    <scope>NUCLEOTIDE SEQUENCE</scope>
</reference>
<accession>A0A481ZBA5</accession>
<protein>
    <submittedName>
        <fullName evidence="1">Uncharacterized protein</fullName>
    </submittedName>
</protein>
<gene>
    <name evidence="1" type="ORF">LCPAC403_00600</name>
</gene>